<evidence type="ECO:0000256" key="1">
    <source>
        <dbReference type="SAM" id="Phobius"/>
    </source>
</evidence>
<reference evidence="2 3" key="1">
    <citation type="journal article" date="2022" name="Genome Biol. Evol.">
        <title>Host diet, physiology and behaviors set the stage for Lachnospiraceae cladogenesis.</title>
        <authorList>
            <person name="Vera-Ponce De Leon A."/>
            <person name="Schneider M."/>
            <person name="Jahnes B.C."/>
            <person name="Sadowski V."/>
            <person name="Camuy-Velez L.A."/>
            <person name="Duan J."/>
            <person name="Sabree Z.L."/>
        </authorList>
    </citation>
    <scope>NUCLEOTIDE SEQUENCE [LARGE SCALE GENOMIC DNA]</scope>
    <source>
        <strain evidence="2 3">PAL227</strain>
    </source>
</reference>
<gene>
    <name evidence="2" type="ORF">NK118_15345</name>
</gene>
<dbReference type="Proteomes" id="UP001523565">
    <property type="component" value="Unassembled WGS sequence"/>
</dbReference>
<protein>
    <submittedName>
        <fullName evidence="2">Uncharacterized protein</fullName>
    </submittedName>
</protein>
<sequence>MNIIFIVLLSLIIGVPLLMLVIKVAVKEAIIEAHKHLDSLNTKNNNMSNTTQKIIE</sequence>
<feature type="transmembrane region" description="Helical" evidence="1">
    <location>
        <begin position="6"/>
        <end position="26"/>
    </location>
</feature>
<accession>A0ABT1EMC4</accession>
<evidence type="ECO:0000313" key="3">
    <source>
        <dbReference type="Proteomes" id="UP001523565"/>
    </source>
</evidence>
<keyword evidence="3" id="KW-1185">Reference proteome</keyword>
<organism evidence="2 3">
    <name type="scientific">Ohessyouella blattaphilus</name>
    <dbReference type="NCBI Taxonomy" id="2949333"/>
    <lineage>
        <taxon>Bacteria</taxon>
        <taxon>Bacillati</taxon>
        <taxon>Bacillota</taxon>
        <taxon>Clostridia</taxon>
        <taxon>Lachnospirales</taxon>
        <taxon>Lachnospiraceae</taxon>
        <taxon>Ohessyouella</taxon>
    </lineage>
</organism>
<evidence type="ECO:0000313" key="2">
    <source>
        <dbReference type="EMBL" id="MCP1111619.1"/>
    </source>
</evidence>
<keyword evidence="1" id="KW-1133">Transmembrane helix</keyword>
<dbReference type="EMBL" id="JAMZFV010000074">
    <property type="protein sequence ID" value="MCP1111619.1"/>
    <property type="molecule type" value="Genomic_DNA"/>
</dbReference>
<keyword evidence="1" id="KW-0812">Transmembrane</keyword>
<dbReference type="RefSeq" id="WP_262070469.1">
    <property type="nucleotide sequence ID" value="NZ_JAMXOC010000074.1"/>
</dbReference>
<name>A0ABT1EMC4_9FIRM</name>
<proteinExistence type="predicted"/>
<comment type="caution">
    <text evidence="2">The sequence shown here is derived from an EMBL/GenBank/DDBJ whole genome shotgun (WGS) entry which is preliminary data.</text>
</comment>
<keyword evidence="1" id="KW-0472">Membrane</keyword>